<name>A0A0D3K724_EMIH1</name>
<keyword evidence="2" id="KW-1185">Reference proteome</keyword>
<dbReference type="RefSeq" id="XP_005783988.1">
    <property type="nucleotide sequence ID" value="XM_005783931.1"/>
</dbReference>
<accession>A0A0D3K724</accession>
<reference evidence="2" key="1">
    <citation type="journal article" date="2013" name="Nature">
        <title>Pan genome of the phytoplankton Emiliania underpins its global distribution.</title>
        <authorList>
            <person name="Read B.A."/>
            <person name="Kegel J."/>
            <person name="Klute M.J."/>
            <person name="Kuo A."/>
            <person name="Lefebvre S.C."/>
            <person name="Maumus F."/>
            <person name="Mayer C."/>
            <person name="Miller J."/>
            <person name="Monier A."/>
            <person name="Salamov A."/>
            <person name="Young J."/>
            <person name="Aguilar M."/>
            <person name="Claverie J.M."/>
            <person name="Frickenhaus S."/>
            <person name="Gonzalez K."/>
            <person name="Herman E.K."/>
            <person name="Lin Y.C."/>
            <person name="Napier J."/>
            <person name="Ogata H."/>
            <person name="Sarno A.F."/>
            <person name="Shmutz J."/>
            <person name="Schroeder D."/>
            <person name="de Vargas C."/>
            <person name="Verret F."/>
            <person name="von Dassow P."/>
            <person name="Valentin K."/>
            <person name="Van de Peer Y."/>
            <person name="Wheeler G."/>
            <person name="Dacks J.B."/>
            <person name="Delwiche C.F."/>
            <person name="Dyhrman S.T."/>
            <person name="Glockner G."/>
            <person name="John U."/>
            <person name="Richards T."/>
            <person name="Worden A.Z."/>
            <person name="Zhang X."/>
            <person name="Grigoriev I.V."/>
            <person name="Allen A.E."/>
            <person name="Bidle K."/>
            <person name="Borodovsky M."/>
            <person name="Bowler C."/>
            <person name="Brownlee C."/>
            <person name="Cock J.M."/>
            <person name="Elias M."/>
            <person name="Gladyshev V.N."/>
            <person name="Groth M."/>
            <person name="Guda C."/>
            <person name="Hadaegh A."/>
            <person name="Iglesias-Rodriguez M.D."/>
            <person name="Jenkins J."/>
            <person name="Jones B.M."/>
            <person name="Lawson T."/>
            <person name="Leese F."/>
            <person name="Lindquist E."/>
            <person name="Lobanov A."/>
            <person name="Lomsadze A."/>
            <person name="Malik S.B."/>
            <person name="Marsh M.E."/>
            <person name="Mackinder L."/>
            <person name="Mock T."/>
            <person name="Mueller-Roeber B."/>
            <person name="Pagarete A."/>
            <person name="Parker M."/>
            <person name="Probert I."/>
            <person name="Quesneville H."/>
            <person name="Raines C."/>
            <person name="Rensing S.A."/>
            <person name="Riano-Pachon D.M."/>
            <person name="Richier S."/>
            <person name="Rokitta S."/>
            <person name="Shiraiwa Y."/>
            <person name="Soanes D.M."/>
            <person name="van der Giezen M."/>
            <person name="Wahlund T.M."/>
            <person name="Williams B."/>
            <person name="Wilson W."/>
            <person name="Wolfe G."/>
            <person name="Wurch L.L."/>
        </authorList>
    </citation>
    <scope>NUCLEOTIDE SEQUENCE</scope>
</reference>
<evidence type="ECO:0000313" key="1">
    <source>
        <dbReference type="EnsemblProtists" id="EOD31559"/>
    </source>
</evidence>
<organism evidence="1 2">
    <name type="scientific">Emiliania huxleyi (strain CCMP1516)</name>
    <dbReference type="NCBI Taxonomy" id="280463"/>
    <lineage>
        <taxon>Eukaryota</taxon>
        <taxon>Haptista</taxon>
        <taxon>Haptophyta</taxon>
        <taxon>Prymnesiophyceae</taxon>
        <taxon>Isochrysidales</taxon>
        <taxon>Noelaerhabdaceae</taxon>
        <taxon>Emiliania</taxon>
    </lineage>
</organism>
<proteinExistence type="predicted"/>
<dbReference type="KEGG" id="ehx:EMIHUDRAFT_442174"/>
<sequence>MQTSPGGVRRIRGAMLAAAALLASGFAFSLVRGFRAAVASEEDASRSAEDTGVRLTLDWEDCSEEDEESDYEARLIGLAVRYTNSGKLVESIQGVQTLPLGENLTLTLTVNQSAVKPLGSTFAATATGFPFWLSGDACEPRFIDIPLGLGGVDFPGSPCPVQPGAALHHRVERDYPAAAGAAPRPASPPAGIDELWVDTQQLLPNGTKLTCMRVHTQLLGGYTFSLPLPIPSIPSFGWR</sequence>
<reference evidence="1" key="2">
    <citation type="submission" date="2024-10" db="UniProtKB">
        <authorList>
            <consortium name="EnsemblProtists"/>
        </authorList>
    </citation>
    <scope>IDENTIFICATION</scope>
</reference>
<dbReference type="HOGENOM" id="CLU_1162941_0_0_1"/>
<evidence type="ECO:0000313" key="2">
    <source>
        <dbReference type="Proteomes" id="UP000013827"/>
    </source>
</evidence>
<dbReference type="EnsemblProtists" id="EOD31559">
    <property type="protein sequence ID" value="EOD31559"/>
    <property type="gene ID" value="EMIHUDRAFT_442174"/>
</dbReference>
<dbReference type="PaxDb" id="2903-EOD31559"/>
<dbReference type="Proteomes" id="UP000013827">
    <property type="component" value="Unassembled WGS sequence"/>
</dbReference>
<dbReference type="GeneID" id="17276832"/>
<evidence type="ECO:0008006" key="3">
    <source>
        <dbReference type="Google" id="ProtNLM"/>
    </source>
</evidence>
<dbReference type="AlphaFoldDB" id="A0A0D3K724"/>
<protein>
    <recommendedName>
        <fullName evidence="3">MD-2-related lipid-recognition domain-containing protein</fullName>
    </recommendedName>
</protein>